<keyword evidence="13 17" id="KW-0472">Membrane</keyword>
<comment type="subcellular location">
    <subcellularLocation>
        <location evidence="1">Cell membrane</location>
        <topology evidence="1">Single-pass type II membrane protein</topology>
    </subcellularLocation>
    <subcellularLocation>
        <location evidence="17">Membrane</location>
    </subcellularLocation>
</comment>
<keyword evidence="9" id="KW-0735">Signal-anchor</keyword>
<proteinExistence type="inferred from homology"/>
<dbReference type="Pfam" id="PF00287">
    <property type="entry name" value="Na_K-ATPase"/>
    <property type="match status" value="1"/>
</dbReference>
<dbReference type="PROSITE" id="PS00391">
    <property type="entry name" value="ATPASE_NA_K_BETA_2"/>
    <property type="match status" value="1"/>
</dbReference>
<dbReference type="GO" id="GO:0006814">
    <property type="term" value="P:sodium ion transport"/>
    <property type="evidence" value="ECO:0007669"/>
    <property type="project" value="UniProtKB-KW"/>
</dbReference>
<name>A0ABD1K718_9TELE</name>
<keyword evidence="8" id="KW-0630">Potassium</keyword>
<organism evidence="18 19">
    <name type="scientific">Coilia grayii</name>
    <name type="common">Gray's grenadier anchovy</name>
    <dbReference type="NCBI Taxonomy" id="363190"/>
    <lineage>
        <taxon>Eukaryota</taxon>
        <taxon>Metazoa</taxon>
        <taxon>Chordata</taxon>
        <taxon>Craniata</taxon>
        <taxon>Vertebrata</taxon>
        <taxon>Euteleostomi</taxon>
        <taxon>Actinopterygii</taxon>
        <taxon>Neopterygii</taxon>
        <taxon>Teleostei</taxon>
        <taxon>Clupei</taxon>
        <taxon>Clupeiformes</taxon>
        <taxon>Clupeoidei</taxon>
        <taxon>Engraulidae</taxon>
        <taxon>Coilinae</taxon>
        <taxon>Coilia</taxon>
    </lineage>
</organism>
<keyword evidence="16" id="KW-0739">Sodium transport</keyword>
<evidence type="ECO:0000256" key="17">
    <source>
        <dbReference type="RuleBase" id="RU362099"/>
    </source>
</evidence>
<evidence type="ECO:0000256" key="5">
    <source>
        <dbReference type="ARBA" id="ARBA00022538"/>
    </source>
</evidence>
<keyword evidence="15" id="KW-0325">Glycoprotein</keyword>
<dbReference type="InterPro" id="IPR038702">
    <property type="entry name" value="Na/K_ATPase_sub_beta_sf"/>
</dbReference>
<dbReference type="PANTHER" id="PTHR11523:SF26">
    <property type="entry name" value="SODIUM_POTASSIUM-TRANSPORTING ATPASE SUBUNIT BETA-2"/>
    <property type="match status" value="1"/>
</dbReference>
<evidence type="ECO:0000256" key="3">
    <source>
        <dbReference type="ARBA" id="ARBA00022448"/>
    </source>
</evidence>
<comment type="function">
    <text evidence="17">This is the non-catalytic component of the active enzyme, which catalyzes the hydrolysis of ATP coupled with the exchange of Na(+) and K(+) ions across the plasma membrane.</text>
</comment>
<feature type="transmembrane region" description="Helical" evidence="17">
    <location>
        <begin position="24"/>
        <end position="49"/>
    </location>
</feature>
<dbReference type="AlphaFoldDB" id="A0ABD1K718"/>
<evidence type="ECO:0000256" key="12">
    <source>
        <dbReference type="ARBA" id="ARBA00023065"/>
    </source>
</evidence>
<evidence type="ECO:0000256" key="6">
    <source>
        <dbReference type="ARBA" id="ARBA00022607"/>
    </source>
</evidence>
<dbReference type="PANTHER" id="PTHR11523">
    <property type="entry name" value="SODIUM/POTASSIUM-DEPENDENT ATPASE BETA SUBUNIT"/>
    <property type="match status" value="1"/>
</dbReference>
<reference evidence="18 19" key="1">
    <citation type="submission" date="2024-09" db="EMBL/GenBank/DDBJ databases">
        <title>A chromosome-level genome assembly of Gray's grenadier anchovy, Coilia grayii.</title>
        <authorList>
            <person name="Fu Z."/>
        </authorList>
    </citation>
    <scope>NUCLEOTIDE SEQUENCE [LARGE SCALE GENOMIC DNA]</scope>
    <source>
        <strain evidence="18">G4</strain>
        <tissue evidence="18">Muscle</tissue>
    </source>
</reference>
<evidence type="ECO:0000256" key="16">
    <source>
        <dbReference type="ARBA" id="ARBA00023201"/>
    </source>
</evidence>
<keyword evidence="5" id="KW-0633">Potassium transport</keyword>
<dbReference type="GO" id="GO:0005886">
    <property type="term" value="C:plasma membrane"/>
    <property type="evidence" value="ECO:0007669"/>
    <property type="project" value="UniProtKB-SubCell"/>
</dbReference>
<dbReference type="EMBL" id="JBHFQA010000008">
    <property type="protein sequence ID" value="KAL2094913.1"/>
    <property type="molecule type" value="Genomic_DNA"/>
</dbReference>
<evidence type="ECO:0000256" key="9">
    <source>
        <dbReference type="ARBA" id="ARBA00022968"/>
    </source>
</evidence>
<dbReference type="InterPro" id="IPR000402">
    <property type="entry name" value="Na/K_ATPase_sub_beta"/>
</dbReference>
<evidence type="ECO:0000256" key="10">
    <source>
        <dbReference type="ARBA" id="ARBA00022989"/>
    </source>
</evidence>
<protein>
    <recommendedName>
        <fullName evidence="17">Sodium/potassium-transporting ATPase subunit beta</fullName>
    </recommendedName>
</protein>
<keyword evidence="19" id="KW-1185">Reference proteome</keyword>
<evidence type="ECO:0000313" key="18">
    <source>
        <dbReference type="EMBL" id="KAL2094913.1"/>
    </source>
</evidence>
<comment type="caution">
    <text evidence="17">Lacks conserved residue(s) required for the propagation of feature annotation.</text>
</comment>
<feature type="transmembrane region" description="Helical" evidence="17">
    <location>
        <begin position="55"/>
        <end position="80"/>
    </location>
</feature>
<keyword evidence="4" id="KW-1003">Cell membrane</keyword>
<keyword evidence="10 17" id="KW-1133">Transmembrane helix</keyword>
<evidence type="ECO:0000256" key="15">
    <source>
        <dbReference type="ARBA" id="ARBA00023180"/>
    </source>
</evidence>
<evidence type="ECO:0000256" key="13">
    <source>
        <dbReference type="ARBA" id="ARBA00023136"/>
    </source>
</evidence>
<comment type="caution">
    <text evidence="18">The sequence shown here is derived from an EMBL/GenBank/DDBJ whole genome shotgun (WGS) entry which is preliminary data.</text>
</comment>
<keyword evidence="11" id="KW-0915">Sodium</keyword>
<dbReference type="GO" id="GO:0006813">
    <property type="term" value="P:potassium ion transport"/>
    <property type="evidence" value="ECO:0007669"/>
    <property type="project" value="UniProtKB-KW"/>
</dbReference>
<gene>
    <name evidence="18" type="ORF">ACEWY4_009632</name>
</gene>
<keyword evidence="7 17" id="KW-0812">Transmembrane</keyword>
<sequence>MGQNAPEANGPHGQQAHRRKKAQLATASGAAALLQLCLGSELLVLLLLLLGQQLWLIFLFYLAFYIFLTAVFLITMYVMLQTLDDHKPKYQDRLGVPGMMIRPRTGSLGFLEIDYMMEDTETWDVHVQALNQFLSSYNDSVQMKKNYECVPDRYYFQSDSGSLKNYPKRSCQFMRSTLGDCSGLEDKSYGYGAGQPCVIIKFNKVIGLLPGGKEGQTPFVTCGPKYEDDGSMGVLQYFPPNGTLNLMYYPYYGKKAQENYSQPLVAVKFLNITVNTDFDIECRITAVGITNQVEEKDKYAGKVSFKLRINTRN</sequence>
<keyword evidence="14" id="KW-1015">Disulfide bond</keyword>
<evidence type="ECO:0000256" key="1">
    <source>
        <dbReference type="ARBA" id="ARBA00004401"/>
    </source>
</evidence>
<evidence type="ECO:0000256" key="14">
    <source>
        <dbReference type="ARBA" id="ARBA00023157"/>
    </source>
</evidence>
<keyword evidence="12 17" id="KW-0406">Ion transport</keyword>
<comment type="similarity">
    <text evidence="2 17">Belongs to the X(+)/potassium ATPases subunit beta family.</text>
</comment>
<evidence type="ECO:0000256" key="2">
    <source>
        <dbReference type="ARBA" id="ARBA00005876"/>
    </source>
</evidence>
<dbReference type="Proteomes" id="UP001591681">
    <property type="component" value="Unassembled WGS sequence"/>
</dbReference>
<evidence type="ECO:0000256" key="11">
    <source>
        <dbReference type="ARBA" id="ARBA00023053"/>
    </source>
</evidence>
<dbReference type="NCBIfam" id="TIGR01107">
    <property type="entry name" value="Na_K_ATPase_bet"/>
    <property type="match status" value="1"/>
</dbReference>
<evidence type="ECO:0000313" key="19">
    <source>
        <dbReference type="Proteomes" id="UP001591681"/>
    </source>
</evidence>
<dbReference type="Gene3D" id="2.60.40.1660">
    <property type="entry name" value="Na, k-atpase alpha subunit"/>
    <property type="match status" value="1"/>
</dbReference>
<evidence type="ECO:0000256" key="7">
    <source>
        <dbReference type="ARBA" id="ARBA00022692"/>
    </source>
</evidence>
<keyword evidence="3 17" id="KW-0813">Transport</keyword>
<evidence type="ECO:0000256" key="4">
    <source>
        <dbReference type="ARBA" id="ARBA00022475"/>
    </source>
</evidence>
<evidence type="ECO:0000256" key="8">
    <source>
        <dbReference type="ARBA" id="ARBA00022958"/>
    </source>
</evidence>
<keyword evidence="6" id="KW-0740">Sodium/potassium transport</keyword>
<accession>A0ABD1K718</accession>